<reference evidence="9 10" key="1">
    <citation type="journal article" date="2010" name="ISME J.">
        <title>Fine-scale evolution: genomic, phenotypic and ecological differentiation in two coexisting Salinibacter ruber strains.</title>
        <authorList>
            <person name="Pena A."/>
            <person name="Teeling H."/>
            <person name="Huerta-Cepas J."/>
            <person name="Santos F."/>
            <person name="Yarza P."/>
            <person name="Brito-Echeverria J."/>
            <person name="Lucio M."/>
            <person name="Schmitt-Kopplin P."/>
            <person name="Meseguer I."/>
            <person name="Schenowitz C."/>
            <person name="Dossat C."/>
            <person name="Barbe V."/>
            <person name="Dopazo J."/>
            <person name="Rossello-Mora R."/>
            <person name="Schuler M."/>
            <person name="Glockner F.O."/>
            <person name="Amann R."/>
            <person name="Gabaldon T."/>
            <person name="Anton J."/>
        </authorList>
    </citation>
    <scope>NUCLEOTIDE SEQUENCE [LARGE SCALE GENOMIC DNA]</scope>
    <source>
        <strain evidence="9 10">M8</strain>
    </source>
</reference>
<keyword evidence="1" id="KW-1003">Cell membrane</keyword>
<evidence type="ECO:0000256" key="2">
    <source>
        <dbReference type="ARBA" id="ARBA00022519"/>
    </source>
</evidence>
<evidence type="ECO:0000313" key="10">
    <source>
        <dbReference type="Proteomes" id="UP000000933"/>
    </source>
</evidence>
<dbReference type="GO" id="GO:0009245">
    <property type="term" value="P:lipid A biosynthetic process"/>
    <property type="evidence" value="ECO:0007669"/>
    <property type="project" value="TreeGrafter"/>
</dbReference>
<feature type="transmembrane region" description="Helical" evidence="7">
    <location>
        <begin position="12"/>
        <end position="31"/>
    </location>
</feature>
<evidence type="ECO:0000256" key="6">
    <source>
        <dbReference type="ARBA" id="ARBA00023211"/>
    </source>
</evidence>
<dbReference type="HOGENOM" id="CLU_061126_2_0_10"/>
<sequence length="277" mass="31041">MRGRAFGRRGTGPITIASLVAFLFGPVVLFVSDMHFGRGARSAERTKEAALVECLKAHASDIDHLYLLGDVFDGYIEYRHLVPKGFVRFQGLLARWTDRGIPVTYLLGNHDPWHQDHFSEELGVTLIPDSIEATHFGRRLHLAHGDGLAATDPPRSWVRALLRHPVPVRLYRSLLPADIGLGLARWVSRRLHDPDETDAATPARLRTQAHRLLRHEALDGVVLGHGHEPALDRGPDGVYLNTGNWYERRTFARLDEAGLRLQHWNGTRAQGIESVPP</sequence>
<organism evidence="9 10">
    <name type="scientific">Salinibacter ruber (strain M8)</name>
    <dbReference type="NCBI Taxonomy" id="761659"/>
    <lineage>
        <taxon>Bacteria</taxon>
        <taxon>Pseudomonadati</taxon>
        <taxon>Rhodothermota</taxon>
        <taxon>Rhodothermia</taxon>
        <taxon>Rhodothermales</taxon>
        <taxon>Salinibacteraceae</taxon>
        <taxon>Salinibacter</taxon>
    </lineage>
</organism>
<evidence type="ECO:0000256" key="3">
    <source>
        <dbReference type="ARBA" id="ARBA00022723"/>
    </source>
</evidence>
<dbReference type="Proteomes" id="UP000000933">
    <property type="component" value="Chromosome"/>
</dbReference>
<keyword evidence="7" id="KW-0812">Transmembrane</keyword>
<keyword evidence="2" id="KW-0997">Cell inner membrane</keyword>
<reference evidence="10" key="2">
    <citation type="submission" date="2010-04" db="EMBL/GenBank/DDBJ databases">
        <title>Genome sequence of Salinibacter ruber M8.</title>
        <authorList>
            <consortium name="Genoscope"/>
        </authorList>
    </citation>
    <scope>NUCLEOTIDE SEQUENCE [LARGE SCALE GENOMIC DNA]</scope>
    <source>
        <strain evidence="10">M8</strain>
    </source>
</reference>
<evidence type="ECO:0000259" key="8">
    <source>
        <dbReference type="Pfam" id="PF00149"/>
    </source>
</evidence>
<dbReference type="GO" id="GO:0008758">
    <property type="term" value="F:UDP-2,3-diacylglucosamine hydrolase activity"/>
    <property type="evidence" value="ECO:0007669"/>
    <property type="project" value="TreeGrafter"/>
</dbReference>
<keyword evidence="4" id="KW-0378">Hydrolase</keyword>
<evidence type="ECO:0000256" key="1">
    <source>
        <dbReference type="ARBA" id="ARBA00022475"/>
    </source>
</evidence>
<protein>
    <submittedName>
        <fullName evidence="9">Ser/Thr protein phosphatase superfamily</fullName>
    </submittedName>
</protein>
<dbReference type="Gene3D" id="3.60.21.10">
    <property type="match status" value="1"/>
</dbReference>
<dbReference type="AlphaFoldDB" id="D5H6X7"/>
<evidence type="ECO:0000313" key="9">
    <source>
        <dbReference type="EMBL" id="CBH23782.1"/>
    </source>
</evidence>
<dbReference type="InterPro" id="IPR043461">
    <property type="entry name" value="LpxH-like"/>
</dbReference>
<dbReference type="GO" id="GO:0046872">
    <property type="term" value="F:metal ion binding"/>
    <property type="evidence" value="ECO:0007669"/>
    <property type="project" value="UniProtKB-KW"/>
</dbReference>
<keyword evidence="3" id="KW-0479">Metal-binding</keyword>
<evidence type="ECO:0000256" key="5">
    <source>
        <dbReference type="ARBA" id="ARBA00023136"/>
    </source>
</evidence>
<name>D5H6X7_SALRM</name>
<keyword evidence="7" id="KW-1133">Transmembrane helix</keyword>
<dbReference type="InterPro" id="IPR004843">
    <property type="entry name" value="Calcineurin-like_PHP"/>
</dbReference>
<dbReference type="InterPro" id="IPR029052">
    <property type="entry name" value="Metallo-depent_PP-like"/>
</dbReference>
<dbReference type="PANTHER" id="PTHR34990:SF1">
    <property type="entry name" value="UDP-2,3-DIACYLGLUCOSAMINE HYDROLASE"/>
    <property type="match status" value="1"/>
</dbReference>
<proteinExistence type="predicted"/>
<accession>D5H6X7</accession>
<dbReference type="GO" id="GO:0016020">
    <property type="term" value="C:membrane"/>
    <property type="evidence" value="ECO:0007669"/>
    <property type="project" value="GOC"/>
</dbReference>
<keyword evidence="5 7" id="KW-0472">Membrane</keyword>
<dbReference type="KEGG" id="srm:SRM_00861"/>
<feature type="domain" description="Calcineurin-like phosphoesterase" evidence="8">
    <location>
        <begin position="28"/>
        <end position="229"/>
    </location>
</feature>
<evidence type="ECO:0000256" key="4">
    <source>
        <dbReference type="ARBA" id="ARBA00022801"/>
    </source>
</evidence>
<keyword evidence="6" id="KW-0464">Manganese</keyword>
<evidence type="ECO:0000256" key="7">
    <source>
        <dbReference type="SAM" id="Phobius"/>
    </source>
</evidence>
<gene>
    <name evidence="9" type="ordered locus">SRM_00861</name>
</gene>
<dbReference type="Pfam" id="PF00149">
    <property type="entry name" value="Metallophos"/>
    <property type="match status" value="1"/>
</dbReference>
<dbReference type="SUPFAM" id="SSF56300">
    <property type="entry name" value="Metallo-dependent phosphatases"/>
    <property type="match status" value="1"/>
</dbReference>
<dbReference type="CDD" id="cd07398">
    <property type="entry name" value="MPP_YbbF-LpxH"/>
    <property type="match status" value="1"/>
</dbReference>
<dbReference type="EMBL" id="FP565814">
    <property type="protein sequence ID" value="CBH23782.1"/>
    <property type="molecule type" value="Genomic_DNA"/>
</dbReference>
<dbReference type="PANTHER" id="PTHR34990">
    <property type="entry name" value="UDP-2,3-DIACYLGLUCOSAMINE HYDROLASE-RELATED"/>
    <property type="match status" value="1"/>
</dbReference>